<keyword evidence="2" id="KW-1185">Reference proteome</keyword>
<dbReference type="EMBL" id="BMFD01000003">
    <property type="protein sequence ID" value="GGC35438.1"/>
    <property type="molecule type" value="Genomic_DNA"/>
</dbReference>
<evidence type="ECO:0000313" key="2">
    <source>
        <dbReference type="Proteomes" id="UP000635885"/>
    </source>
</evidence>
<gene>
    <name evidence="1" type="ORF">GCM10010993_12920</name>
</gene>
<evidence type="ECO:0000313" key="1">
    <source>
        <dbReference type="EMBL" id="GGC35438.1"/>
    </source>
</evidence>
<dbReference type="RefSeq" id="WP_229744252.1">
    <property type="nucleotide sequence ID" value="NZ_BMFD01000003.1"/>
</dbReference>
<dbReference type="Proteomes" id="UP000635885">
    <property type="component" value="Unassembled WGS sequence"/>
</dbReference>
<accession>A0ABQ1M9F7</accession>
<organism evidence="1 2">
    <name type="scientific">Belliella aquatica</name>
    <dbReference type="NCBI Taxonomy" id="1323734"/>
    <lineage>
        <taxon>Bacteria</taxon>
        <taxon>Pseudomonadati</taxon>
        <taxon>Bacteroidota</taxon>
        <taxon>Cytophagia</taxon>
        <taxon>Cytophagales</taxon>
        <taxon>Cyclobacteriaceae</taxon>
        <taxon>Belliella</taxon>
    </lineage>
</organism>
<name>A0ABQ1M9F7_9BACT</name>
<sequence>MKTEKIFEILTEGSGLIIWKITDNSKTYFIYNHSEYDPTDSGLGSNITGKYNSFRKPFNIIHKKYDWYIFTLEFVHEDYREYVTKKLIDKLNQKNQRAYELHLLDQLETALQGYLLEEFDKDTDTVTWSFSAKLTPNQSNQIILKELNEVAYSLNPEISSYFVTYPHFLNYFKHKSHLDLSDVVLGISFVYSWMPTILKSVDLNKEDTLLQILNRAKEGDDLSKKELAFLKSIFNNSLVGTSKLLHFINPEKFAIWDSRVFRNLCKEEPHKYKLEKPETYLSYLTLLNELKQEMYFGNFHKLMIKKVGYYITPLRALELGIFYKGS</sequence>
<protein>
    <submittedName>
        <fullName evidence="1">Uncharacterized protein</fullName>
    </submittedName>
</protein>
<proteinExistence type="predicted"/>
<comment type="caution">
    <text evidence="1">The sequence shown here is derived from an EMBL/GenBank/DDBJ whole genome shotgun (WGS) entry which is preliminary data.</text>
</comment>
<reference evidence="2" key="1">
    <citation type="journal article" date="2019" name="Int. J. Syst. Evol. Microbiol.">
        <title>The Global Catalogue of Microorganisms (GCM) 10K type strain sequencing project: providing services to taxonomists for standard genome sequencing and annotation.</title>
        <authorList>
            <consortium name="The Broad Institute Genomics Platform"/>
            <consortium name="The Broad Institute Genome Sequencing Center for Infectious Disease"/>
            <person name="Wu L."/>
            <person name="Ma J."/>
        </authorList>
    </citation>
    <scope>NUCLEOTIDE SEQUENCE [LARGE SCALE GENOMIC DNA]</scope>
    <source>
        <strain evidence="2">CGMCC 1.12479</strain>
    </source>
</reference>